<proteinExistence type="inferred from homology"/>
<dbReference type="AlphaFoldDB" id="E8U4T3"/>
<dbReference type="Proteomes" id="UP000008635">
    <property type="component" value="Chromosome"/>
</dbReference>
<name>E8U4T3_DEIML</name>
<evidence type="ECO:0000256" key="2">
    <source>
        <dbReference type="PIRNR" id="PIRNR026508"/>
    </source>
</evidence>
<reference evidence="4 5" key="1">
    <citation type="journal article" date="2011" name="Stand. Genomic Sci.">
        <title>Complete genome sequence of Deinococcus maricopensis type strain (LB-34).</title>
        <authorList>
            <person name="Pukall R."/>
            <person name="Zeytun A."/>
            <person name="Lucas S."/>
            <person name="Lapidus A."/>
            <person name="Hammon N."/>
            <person name="Deshpande S."/>
            <person name="Nolan M."/>
            <person name="Cheng J.F."/>
            <person name="Pitluck S."/>
            <person name="Liolios K."/>
            <person name="Pagani I."/>
            <person name="Mikhailova N."/>
            <person name="Ivanova N."/>
            <person name="Mavromatis K."/>
            <person name="Pati A."/>
            <person name="Tapia R."/>
            <person name="Han C."/>
            <person name="Goodwin L."/>
            <person name="Chen A."/>
            <person name="Palaniappan K."/>
            <person name="Land M."/>
            <person name="Hauser L."/>
            <person name="Chang Y.J."/>
            <person name="Jeffries C.D."/>
            <person name="Brambilla E.M."/>
            <person name="Rohde M."/>
            <person name="Goker M."/>
            <person name="Detter J.C."/>
            <person name="Woyke T."/>
            <person name="Bristow J."/>
            <person name="Eisen J.A."/>
            <person name="Markowitz V."/>
            <person name="Hugenholtz P."/>
            <person name="Kyrpides N.C."/>
            <person name="Klenk H.P."/>
        </authorList>
    </citation>
    <scope>NUCLEOTIDE SEQUENCE [LARGE SCALE GENOMIC DNA]</scope>
    <source>
        <strain evidence="5">DSM 21211 / LMG 22137 / NRRL B-23946 / LB-34</strain>
    </source>
</reference>
<comment type="similarity">
    <text evidence="1 2">Belongs to the TelA family.</text>
</comment>
<organism evidence="4 5">
    <name type="scientific">Deinococcus maricopensis (strain DSM 21211 / LMG 22137 / NRRL B-23946 / LB-34)</name>
    <dbReference type="NCBI Taxonomy" id="709986"/>
    <lineage>
        <taxon>Bacteria</taxon>
        <taxon>Thermotogati</taxon>
        <taxon>Deinococcota</taxon>
        <taxon>Deinococci</taxon>
        <taxon>Deinococcales</taxon>
        <taxon>Deinococcaceae</taxon>
        <taxon>Deinococcus</taxon>
    </lineage>
</organism>
<dbReference type="HOGENOM" id="CLU_036971_0_0_0"/>
<reference evidence="5" key="2">
    <citation type="submission" date="2011-01" db="EMBL/GenBank/DDBJ databases">
        <title>The complete genome of Deinococcus maricopensis DSM 21211.</title>
        <authorList>
            <consortium name="US DOE Joint Genome Institute (JGI-PGF)"/>
            <person name="Lucas S."/>
            <person name="Copeland A."/>
            <person name="Lapidus A."/>
            <person name="Goodwin L."/>
            <person name="Pitluck S."/>
            <person name="Kyrpides N."/>
            <person name="Mavromatis K."/>
            <person name="Pagani I."/>
            <person name="Ivanova N."/>
            <person name="Ovchinnikova G."/>
            <person name="Zeytun A."/>
            <person name="Detter J.C."/>
            <person name="Han C."/>
            <person name="Land M."/>
            <person name="Hauser L."/>
            <person name="Markowitz V."/>
            <person name="Cheng J.-F."/>
            <person name="Hugenholtz P."/>
            <person name="Woyke T."/>
            <person name="Wu D."/>
            <person name="Pukall R."/>
            <person name="Gehrich-Schroeter G."/>
            <person name="Brambilla E."/>
            <person name="Klenk H.-P."/>
            <person name="Eisen J.A."/>
        </authorList>
    </citation>
    <scope>NUCLEOTIDE SEQUENCE [LARGE SCALE GENOMIC DNA]</scope>
    <source>
        <strain evidence="5">DSM 21211 / LMG 22137 / NRRL B-23946 / LB-34</strain>
    </source>
</reference>
<dbReference type="EMBL" id="CP002454">
    <property type="protein sequence ID" value="ADV66072.1"/>
    <property type="molecule type" value="Genomic_DNA"/>
</dbReference>
<dbReference type="PANTHER" id="PTHR38432">
    <property type="entry name" value="TELA-LIKE PROTEIN SAOUHSC_01408"/>
    <property type="match status" value="1"/>
</dbReference>
<dbReference type="RefSeq" id="WP_013555577.1">
    <property type="nucleotide sequence ID" value="NC_014958.1"/>
</dbReference>
<evidence type="ECO:0000313" key="5">
    <source>
        <dbReference type="Proteomes" id="UP000008635"/>
    </source>
</evidence>
<dbReference type="Pfam" id="PF05816">
    <property type="entry name" value="TelA"/>
    <property type="match status" value="1"/>
</dbReference>
<sequence length="402" mass="44866">MTKLEAPAPLEKIQAPEQVQPAQSAQMIDLDPERQRTLDGQIQAFLDVVLREHVHSDAFKQKVQAVHDLGSEEIRRAASSSNRLLEKPVQALSQGADNPQTKVSTTLVDLRKTVEDLDPNRAGDLFKPRKILGLFPGGNRLRDYFLKYESAQKHLNAIVTSLYDNKDELLKDNAAIEQEKTNLWGIMQKLKGYIYVGQQLDGALAARVEQLQAQDPEKARVVREEMLFAARQRVQDLLTQLAVSVQGYLALDLVRKNNLELIKGVDRATTTTISALRTAVMVSQALGQQKLVLDQISALNASTSAIIENTSKMLQLQTQRTYQQAADTTVDIEALKRSFDNVYGAMDAISEYKRTALDQMQQNVQVLAGQVDRAQQYLDRVRGETITEVAGTLNAPRSDFNL</sequence>
<keyword evidence="5" id="KW-1185">Reference proteome</keyword>
<dbReference type="PIRSF" id="PIRSF026508">
    <property type="entry name" value="TelA"/>
    <property type="match status" value="1"/>
</dbReference>
<feature type="region of interest" description="Disordered" evidence="3">
    <location>
        <begin position="1"/>
        <end position="25"/>
    </location>
</feature>
<gene>
    <name evidence="4" type="ordered locus">Deima_0412</name>
</gene>
<protein>
    <submittedName>
        <fullName evidence="4">Toxic anion resistance family protein</fullName>
    </submittedName>
</protein>
<dbReference type="eggNOG" id="COG3853">
    <property type="taxonomic scope" value="Bacteria"/>
</dbReference>
<dbReference type="OrthoDB" id="1654346at2"/>
<evidence type="ECO:0000256" key="1">
    <source>
        <dbReference type="ARBA" id="ARBA00005541"/>
    </source>
</evidence>
<evidence type="ECO:0000313" key="4">
    <source>
        <dbReference type="EMBL" id="ADV66072.1"/>
    </source>
</evidence>
<evidence type="ECO:0000256" key="3">
    <source>
        <dbReference type="SAM" id="MobiDB-lite"/>
    </source>
</evidence>
<dbReference type="PANTHER" id="PTHR38432:SF1">
    <property type="entry name" value="TELA-LIKE PROTEIN SAOUHSC_01408"/>
    <property type="match status" value="1"/>
</dbReference>
<accession>E8U4T3</accession>
<dbReference type="InterPro" id="IPR008863">
    <property type="entry name" value="Toxic_anion-R_TelA"/>
</dbReference>
<dbReference type="STRING" id="709986.Deima_0412"/>
<dbReference type="KEGG" id="dmr:Deima_0412"/>